<dbReference type="AlphaFoldDB" id="A0A4T0VLD2"/>
<dbReference type="Pfam" id="PF01918">
    <property type="entry name" value="Alba"/>
    <property type="match status" value="1"/>
</dbReference>
<dbReference type="OrthoDB" id="424402at2759"/>
<sequence length="223" mass="24351">MAETPANQQPKGNKRKPSASAESADPKKTKTIPNGPATPLPTHDALLAELSSKYDILPAFTISSTKIQKRVNWLLRHLRKDDGEPRKRVVLLYARPSEVVKMITIVELVKRIVAEEDEGGRWYQYNQMYALPPKVEVVEETMLSGGGGGGIDESGAAAGSDNDDFEIMESRFERAVLPQPVNRAAKSLSVFLSLVPIPELKAKDDVTTQTNEPQGVSKSSTAP</sequence>
<comment type="caution">
    <text evidence="3">The sequence shown here is derived from an EMBL/GenBank/DDBJ whole genome shotgun (WGS) entry which is preliminary data.</text>
</comment>
<evidence type="ECO:0000256" key="1">
    <source>
        <dbReference type="SAM" id="MobiDB-lite"/>
    </source>
</evidence>
<evidence type="ECO:0000259" key="2">
    <source>
        <dbReference type="Pfam" id="PF01918"/>
    </source>
</evidence>
<organism evidence="3 4">
    <name type="scientific">Colletotrichum higginsianum</name>
    <dbReference type="NCBI Taxonomy" id="80884"/>
    <lineage>
        <taxon>Eukaryota</taxon>
        <taxon>Fungi</taxon>
        <taxon>Dikarya</taxon>
        <taxon>Ascomycota</taxon>
        <taxon>Pezizomycotina</taxon>
        <taxon>Sordariomycetes</taxon>
        <taxon>Hypocreomycetidae</taxon>
        <taxon>Glomerellales</taxon>
        <taxon>Glomerellaceae</taxon>
        <taxon>Colletotrichum</taxon>
        <taxon>Colletotrichum destructivum species complex</taxon>
    </lineage>
</organism>
<gene>
    <name evidence="3" type="ORF">CH35J_010516</name>
</gene>
<feature type="region of interest" description="Disordered" evidence="1">
    <location>
        <begin position="1"/>
        <end position="40"/>
    </location>
</feature>
<feature type="domain" description="DNA/RNA-binding protein Alba-like" evidence="2">
    <location>
        <begin position="62"/>
        <end position="128"/>
    </location>
</feature>
<evidence type="ECO:0000313" key="3">
    <source>
        <dbReference type="EMBL" id="TIC92851.1"/>
    </source>
</evidence>
<feature type="region of interest" description="Disordered" evidence="1">
    <location>
        <begin position="202"/>
        <end position="223"/>
    </location>
</feature>
<evidence type="ECO:0000313" key="4">
    <source>
        <dbReference type="Proteomes" id="UP000305883"/>
    </source>
</evidence>
<reference evidence="3 4" key="1">
    <citation type="journal article" date="2019" name="Genome Biol. Evol.">
        <title>Genomic Plasticity Mediated by Transposable Elements in the Plant Pathogenic Fungus Colletotrichum higginsianum.</title>
        <authorList>
            <person name="Tsushima A."/>
            <person name="Gan P."/>
            <person name="Kumakura N."/>
            <person name="Narusaka M."/>
            <person name="Takano Y."/>
            <person name="Narusaka Y."/>
            <person name="Shirasu K."/>
        </authorList>
    </citation>
    <scope>NUCLEOTIDE SEQUENCE [LARGE SCALE GENOMIC DNA]</scope>
    <source>
        <strain evidence="3 4">MAFF305635-RFP</strain>
    </source>
</reference>
<dbReference type="Proteomes" id="UP000305883">
    <property type="component" value="Unassembled WGS sequence"/>
</dbReference>
<dbReference type="EMBL" id="MWPZ01000008">
    <property type="protein sequence ID" value="TIC92851.1"/>
    <property type="molecule type" value="Genomic_DNA"/>
</dbReference>
<proteinExistence type="predicted"/>
<accession>A0A4T0VLD2</accession>
<feature type="compositionally biased region" description="Polar residues" evidence="1">
    <location>
        <begin position="1"/>
        <end position="11"/>
    </location>
</feature>
<feature type="compositionally biased region" description="Polar residues" evidence="1">
    <location>
        <begin position="207"/>
        <end position="223"/>
    </location>
</feature>
<name>A0A4T0VLD2_9PEZI</name>
<protein>
    <recommendedName>
        <fullName evidence="2">DNA/RNA-binding protein Alba-like domain-containing protein</fullName>
    </recommendedName>
</protein>
<dbReference type="InterPro" id="IPR002775">
    <property type="entry name" value="DNA/RNA-bd_Alba-like"/>
</dbReference>